<proteinExistence type="predicted"/>
<dbReference type="Gene3D" id="1.20.5.2950">
    <property type="match status" value="1"/>
</dbReference>
<feature type="coiled-coil region" evidence="1">
    <location>
        <begin position="19"/>
        <end position="72"/>
    </location>
</feature>
<evidence type="ECO:0000313" key="3">
    <source>
        <dbReference type="Proteomes" id="UP000005868"/>
    </source>
</evidence>
<evidence type="ECO:0000256" key="1">
    <source>
        <dbReference type="SAM" id="Coils"/>
    </source>
</evidence>
<name>G7V7A6_THELD</name>
<dbReference type="HOGENOM" id="CLU_170107_0_0_0"/>
<accession>G7V7A6</accession>
<dbReference type="KEGG" id="tli:Tlie_1498"/>
<dbReference type="eggNOG" id="ENOG50330IA">
    <property type="taxonomic scope" value="Bacteria"/>
</dbReference>
<keyword evidence="3" id="KW-1185">Reference proteome</keyword>
<dbReference type="STRING" id="580340.Tlie_1498"/>
<dbReference type="Proteomes" id="UP000005868">
    <property type="component" value="Chromosome"/>
</dbReference>
<organism evidence="2 3">
    <name type="scientific">Thermovirga lienii (strain ATCC BAA-1197 / DSM 17291 / Cas60314)</name>
    <dbReference type="NCBI Taxonomy" id="580340"/>
    <lineage>
        <taxon>Bacteria</taxon>
        <taxon>Thermotogati</taxon>
        <taxon>Synergistota</taxon>
        <taxon>Synergistia</taxon>
        <taxon>Synergistales</taxon>
        <taxon>Thermovirgaceae</taxon>
        <taxon>Thermovirga</taxon>
    </lineage>
</organism>
<evidence type="ECO:0000313" key="2">
    <source>
        <dbReference type="EMBL" id="AER67222.1"/>
    </source>
</evidence>
<sequence length="115" mass="12906">MPSLQEALAVLLGAESEGAREVEEAKAEAERIKKAANEKIAMERQRRLNGAKEKAKAIIESARSAAEEEAKQILEVGKMERQRARRRFNEVVEAVVDSLVKEHVAKILKSKEREI</sequence>
<reference evidence="3" key="1">
    <citation type="submission" date="2011-10" db="EMBL/GenBank/DDBJ databases">
        <title>The complete genome of chromosome of Thermovirga lienii DSM 17291.</title>
        <authorList>
            <consortium name="US DOE Joint Genome Institute (JGI-PGF)"/>
            <person name="Lucas S."/>
            <person name="Copeland A."/>
            <person name="Lapidus A."/>
            <person name="Glavina del Rio T."/>
            <person name="Dalin E."/>
            <person name="Tice H."/>
            <person name="Bruce D."/>
            <person name="Goodwin L."/>
            <person name="Pitluck S."/>
            <person name="Peters L."/>
            <person name="Mikhailova N."/>
            <person name="Saunders E."/>
            <person name="Kyrpides N."/>
            <person name="Mavromatis K."/>
            <person name="Ivanova N."/>
            <person name="Last F.I."/>
            <person name="Brettin T."/>
            <person name="Detter J.C."/>
            <person name="Han C."/>
            <person name="Larimer F."/>
            <person name="Land M."/>
            <person name="Hauser L."/>
            <person name="Markowitz V."/>
            <person name="Cheng J.-F."/>
            <person name="Hugenholtz P."/>
            <person name="Woyke T."/>
            <person name="Wu D."/>
            <person name="Spring S."/>
            <person name="Schroeder M."/>
            <person name="Brambilla E.-M."/>
            <person name="Klenk H.-P."/>
            <person name="Eisen J.A."/>
        </authorList>
    </citation>
    <scope>NUCLEOTIDE SEQUENCE [LARGE SCALE GENOMIC DNA]</scope>
    <source>
        <strain evidence="3">ATCC BAA-1197 / DSM 17291 / Cas60314</strain>
    </source>
</reference>
<dbReference type="AlphaFoldDB" id="G7V7A6"/>
<keyword evidence="1" id="KW-0175">Coiled coil</keyword>
<protein>
    <submittedName>
        <fullName evidence="2">ATP synthase F0, B subunit</fullName>
    </submittedName>
</protein>
<dbReference type="EMBL" id="CP003096">
    <property type="protein sequence ID" value="AER67222.1"/>
    <property type="molecule type" value="Genomic_DNA"/>
</dbReference>
<reference evidence="2 3" key="2">
    <citation type="journal article" date="2012" name="Stand. Genomic Sci.">
        <title>Genome sequence of the moderately thermophilic, amino-acid-degrading and sulfur-reducing bacterium Thermovirga lienii type strain (Cas60314(T)).</title>
        <authorList>
            <person name="Goker M."/>
            <person name="Saunders E."/>
            <person name="Lapidus A."/>
            <person name="Nolan M."/>
            <person name="Lucas S."/>
            <person name="Hammon N."/>
            <person name="Deshpande S."/>
            <person name="Cheng J.F."/>
            <person name="Han C."/>
            <person name="Tapia R."/>
            <person name="Goodwin L.A."/>
            <person name="Pitluck S."/>
            <person name="Liolios K."/>
            <person name="Mavromatis K."/>
            <person name="Pagani I."/>
            <person name="Ivanova N."/>
            <person name="Mikhailova N."/>
            <person name="Pati A."/>
            <person name="Chen A."/>
            <person name="Palaniappan K."/>
            <person name="Land M."/>
            <person name="Chang Y.J."/>
            <person name="Jeffries C.D."/>
            <person name="Brambilla E.M."/>
            <person name="Rohde M."/>
            <person name="Spring S."/>
            <person name="Detter J.C."/>
            <person name="Woyke T."/>
            <person name="Bristow J."/>
            <person name="Eisen J.A."/>
            <person name="Markowitz V."/>
            <person name="Hugenholtz P."/>
            <person name="Kyrpides N.C."/>
            <person name="Klenk H.P."/>
        </authorList>
    </citation>
    <scope>NUCLEOTIDE SEQUENCE [LARGE SCALE GENOMIC DNA]</scope>
    <source>
        <strain evidence="3">ATCC BAA-1197 / DSM 17291 / Cas60314</strain>
    </source>
</reference>
<dbReference type="OrthoDB" id="5360at2"/>
<gene>
    <name evidence="2" type="ordered locus">Tlie_1498</name>
</gene>